<comment type="subcellular location">
    <subcellularLocation>
        <location evidence="1 5 6">Nucleus</location>
    </subcellularLocation>
</comment>
<evidence type="ECO:0000256" key="4">
    <source>
        <dbReference type="ARBA" id="ARBA00023242"/>
    </source>
</evidence>
<dbReference type="InterPro" id="IPR017970">
    <property type="entry name" value="Homeobox_CS"/>
</dbReference>
<dbReference type="GO" id="GO:0000981">
    <property type="term" value="F:DNA-binding transcription factor activity, RNA polymerase II-specific"/>
    <property type="evidence" value="ECO:0007669"/>
    <property type="project" value="InterPro"/>
</dbReference>
<keyword evidence="3 5" id="KW-0371">Homeobox</keyword>
<dbReference type="InterPro" id="IPR009057">
    <property type="entry name" value="Homeodomain-like_sf"/>
</dbReference>
<keyword evidence="9" id="KW-1185">Reference proteome</keyword>
<dbReference type="PROSITE" id="PS00027">
    <property type="entry name" value="HOMEOBOX_1"/>
    <property type="match status" value="1"/>
</dbReference>
<evidence type="ECO:0000256" key="5">
    <source>
        <dbReference type="PROSITE-ProRule" id="PRU00108"/>
    </source>
</evidence>
<evidence type="ECO:0000313" key="10">
    <source>
        <dbReference type="WBParaSite" id="Gr19_v10_g10933.t1"/>
    </source>
</evidence>
<dbReference type="Proteomes" id="UP000887572">
    <property type="component" value="Unplaced"/>
</dbReference>
<dbReference type="Pfam" id="PF00046">
    <property type="entry name" value="Homeodomain"/>
    <property type="match status" value="1"/>
</dbReference>
<dbReference type="PANTHER" id="PTHR24329">
    <property type="entry name" value="HOMEOBOX PROTEIN ARISTALESS"/>
    <property type="match status" value="1"/>
</dbReference>
<dbReference type="GO" id="GO:0030182">
    <property type="term" value="P:neuron differentiation"/>
    <property type="evidence" value="ECO:0007669"/>
    <property type="project" value="UniProtKB-ARBA"/>
</dbReference>
<dbReference type="InterPro" id="IPR050649">
    <property type="entry name" value="Paired_Homeobox_TFs"/>
</dbReference>
<protein>
    <submittedName>
        <fullName evidence="10">Homeobox domain-containing protein</fullName>
    </submittedName>
</protein>
<evidence type="ECO:0000256" key="3">
    <source>
        <dbReference type="ARBA" id="ARBA00023155"/>
    </source>
</evidence>
<evidence type="ECO:0000313" key="9">
    <source>
        <dbReference type="Proteomes" id="UP000887572"/>
    </source>
</evidence>
<dbReference type="GO" id="GO:0005634">
    <property type="term" value="C:nucleus"/>
    <property type="evidence" value="ECO:0007669"/>
    <property type="project" value="UniProtKB-SubCell"/>
</dbReference>
<name>A0A914GW24_GLORO</name>
<feature type="DNA-binding region" description="Homeobox" evidence="5">
    <location>
        <begin position="161"/>
        <end position="220"/>
    </location>
</feature>
<dbReference type="PROSITE" id="PS50071">
    <property type="entry name" value="HOMEOBOX_2"/>
    <property type="match status" value="1"/>
</dbReference>
<evidence type="ECO:0000256" key="2">
    <source>
        <dbReference type="ARBA" id="ARBA00023125"/>
    </source>
</evidence>
<dbReference type="AlphaFoldDB" id="A0A914GW24"/>
<feature type="domain" description="Homeobox" evidence="8">
    <location>
        <begin position="159"/>
        <end position="219"/>
    </location>
</feature>
<dbReference type="FunFam" id="1.10.10.60:FF:000679">
    <property type="entry name" value="Homeobox protein aristaless"/>
    <property type="match status" value="1"/>
</dbReference>
<feature type="compositionally biased region" description="Low complexity" evidence="7">
    <location>
        <begin position="144"/>
        <end position="153"/>
    </location>
</feature>
<proteinExistence type="predicted"/>
<sequence>MRRGRTPRPIDTVQTPNIVDGWANASYKILAHSLTKQSDGAKIAKVDNKILNKKMGNLPNFGGKLPQKTNTAPDSAVLAFSNSVKLFSDELPSPLARPNQFSMDSLMNGASALSFPPNLWHGQFLMPPAQFAAPTFIFAGQASSNATGGTSSSVDDRRKTSRRNRTAFTDLQLEELEKCFQLSQYPDVSIRDRLARDINLPEAKIQVWFKNRRAKFRKYMRNQPAVDDDEEAARNTNIDVGEQKLETTVISWNCSSNPFNSTGPFLPQFIGQTNFFNKMPNPLVNSANIGPTNN</sequence>
<dbReference type="SMART" id="SM00389">
    <property type="entry name" value="HOX"/>
    <property type="match status" value="1"/>
</dbReference>
<dbReference type="CDD" id="cd00086">
    <property type="entry name" value="homeodomain"/>
    <property type="match status" value="1"/>
</dbReference>
<evidence type="ECO:0000256" key="1">
    <source>
        <dbReference type="ARBA" id="ARBA00004123"/>
    </source>
</evidence>
<dbReference type="Gene3D" id="1.10.10.60">
    <property type="entry name" value="Homeodomain-like"/>
    <property type="match status" value="1"/>
</dbReference>
<accession>A0A914GW24</accession>
<dbReference type="SUPFAM" id="SSF46689">
    <property type="entry name" value="Homeodomain-like"/>
    <property type="match status" value="1"/>
</dbReference>
<dbReference type="PANTHER" id="PTHR24329:SF543">
    <property type="entry name" value="FI01017P-RELATED"/>
    <property type="match status" value="1"/>
</dbReference>
<reference evidence="10" key="1">
    <citation type="submission" date="2022-11" db="UniProtKB">
        <authorList>
            <consortium name="WormBaseParasite"/>
        </authorList>
    </citation>
    <scope>IDENTIFICATION</scope>
</reference>
<keyword evidence="4 5" id="KW-0539">Nucleus</keyword>
<evidence type="ECO:0000256" key="6">
    <source>
        <dbReference type="RuleBase" id="RU000682"/>
    </source>
</evidence>
<dbReference type="InterPro" id="IPR001356">
    <property type="entry name" value="HD"/>
</dbReference>
<dbReference type="WBParaSite" id="Gr19_v10_g10933.t1">
    <property type="protein sequence ID" value="Gr19_v10_g10933.t1"/>
    <property type="gene ID" value="Gr19_v10_g10933"/>
</dbReference>
<evidence type="ECO:0000259" key="8">
    <source>
        <dbReference type="PROSITE" id="PS50071"/>
    </source>
</evidence>
<keyword evidence="2 5" id="KW-0238">DNA-binding</keyword>
<feature type="region of interest" description="Disordered" evidence="7">
    <location>
        <begin position="144"/>
        <end position="165"/>
    </location>
</feature>
<evidence type="ECO:0000256" key="7">
    <source>
        <dbReference type="SAM" id="MobiDB-lite"/>
    </source>
</evidence>
<dbReference type="GO" id="GO:0000977">
    <property type="term" value="F:RNA polymerase II transcription regulatory region sequence-specific DNA binding"/>
    <property type="evidence" value="ECO:0007669"/>
    <property type="project" value="TreeGrafter"/>
</dbReference>
<organism evidence="9 10">
    <name type="scientific">Globodera rostochiensis</name>
    <name type="common">Golden nematode worm</name>
    <name type="synonym">Heterodera rostochiensis</name>
    <dbReference type="NCBI Taxonomy" id="31243"/>
    <lineage>
        <taxon>Eukaryota</taxon>
        <taxon>Metazoa</taxon>
        <taxon>Ecdysozoa</taxon>
        <taxon>Nematoda</taxon>
        <taxon>Chromadorea</taxon>
        <taxon>Rhabditida</taxon>
        <taxon>Tylenchina</taxon>
        <taxon>Tylenchomorpha</taxon>
        <taxon>Tylenchoidea</taxon>
        <taxon>Heteroderidae</taxon>
        <taxon>Heteroderinae</taxon>
        <taxon>Globodera</taxon>
    </lineage>
</organism>